<gene>
    <name evidence="2" type="ORF">RN001_007046</name>
</gene>
<reference evidence="3" key="1">
    <citation type="submission" date="2023-01" db="EMBL/GenBank/DDBJ databases">
        <title>Key to firefly adult light organ development and bioluminescence: homeobox transcription factors regulate luciferase expression and transportation to peroxisome.</title>
        <authorList>
            <person name="Fu X."/>
        </authorList>
    </citation>
    <scope>NUCLEOTIDE SEQUENCE [LARGE SCALE GENOMIC DNA]</scope>
</reference>
<evidence type="ECO:0000313" key="2">
    <source>
        <dbReference type="EMBL" id="KAK4883727.1"/>
    </source>
</evidence>
<dbReference type="Proteomes" id="UP001353858">
    <property type="component" value="Unassembled WGS sequence"/>
</dbReference>
<keyword evidence="1" id="KW-0472">Membrane</keyword>
<keyword evidence="3" id="KW-1185">Reference proteome</keyword>
<comment type="caution">
    <text evidence="2">The sequence shown here is derived from an EMBL/GenBank/DDBJ whole genome shotgun (WGS) entry which is preliminary data.</text>
</comment>
<dbReference type="EMBL" id="JARPUR010000002">
    <property type="protein sequence ID" value="KAK4883727.1"/>
    <property type="molecule type" value="Genomic_DNA"/>
</dbReference>
<dbReference type="AlphaFoldDB" id="A0AAN7SIY3"/>
<evidence type="ECO:0000313" key="3">
    <source>
        <dbReference type="Proteomes" id="UP001353858"/>
    </source>
</evidence>
<sequence length="214" mass="23907">MFEISTSIASFLTQSGIKTKCDAGIWLMFLLPLSLIISSLKHPQETSHIFKFSAGSSESLIGTSIRFIEHCLKERQISINRTVHLIPAATVCYWKAMLVLFNKFPLSFTVGELAVAAQALVLFCYNIITFYIVTTTVLFVFIVIILTTVLKSKSFTVDLYIFSKMVVYWAVCSIGAIIAVNKQITGKQKATPAVRKIFHLFTVAVYIPGLIYQC</sequence>
<feature type="transmembrane region" description="Helical" evidence="1">
    <location>
        <begin position="130"/>
        <end position="149"/>
    </location>
</feature>
<proteinExistence type="predicted"/>
<protein>
    <submittedName>
        <fullName evidence="2">Uncharacterized protein</fullName>
    </submittedName>
</protein>
<evidence type="ECO:0000256" key="1">
    <source>
        <dbReference type="SAM" id="Phobius"/>
    </source>
</evidence>
<feature type="transmembrane region" description="Helical" evidence="1">
    <location>
        <begin position="161"/>
        <end position="181"/>
    </location>
</feature>
<keyword evidence="1" id="KW-1133">Transmembrane helix</keyword>
<accession>A0AAN7SIY3</accession>
<feature type="transmembrane region" description="Helical" evidence="1">
    <location>
        <begin position="193"/>
        <end position="212"/>
    </location>
</feature>
<keyword evidence="1" id="KW-0812">Transmembrane</keyword>
<name>A0AAN7SIY3_9COLE</name>
<feature type="transmembrane region" description="Helical" evidence="1">
    <location>
        <begin position="21"/>
        <end position="40"/>
    </location>
</feature>
<organism evidence="2 3">
    <name type="scientific">Aquatica leii</name>
    <dbReference type="NCBI Taxonomy" id="1421715"/>
    <lineage>
        <taxon>Eukaryota</taxon>
        <taxon>Metazoa</taxon>
        <taxon>Ecdysozoa</taxon>
        <taxon>Arthropoda</taxon>
        <taxon>Hexapoda</taxon>
        <taxon>Insecta</taxon>
        <taxon>Pterygota</taxon>
        <taxon>Neoptera</taxon>
        <taxon>Endopterygota</taxon>
        <taxon>Coleoptera</taxon>
        <taxon>Polyphaga</taxon>
        <taxon>Elateriformia</taxon>
        <taxon>Elateroidea</taxon>
        <taxon>Lampyridae</taxon>
        <taxon>Luciolinae</taxon>
        <taxon>Aquatica</taxon>
    </lineage>
</organism>